<feature type="active site" description="Nucleophile" evidence="4">
    <location>
        <position position="37"/>
    </location>
</feature>
<sequence>MWGIVLEGGGAKGAYQMGIWKAVRELGIAYDAVVGTSVGALNAAMMVQGDFEIAMDLWRSITPEKIYLDPDGIVEKLMNYEFQAQHYGDLHDEMVNNLHTDGLDPSPFVDLIQKHVDEDRIRKTFVDFGLVAIDMDKEQGLELFKKDIPKGQLANLLLASCYLPVFKDRTIGGKCYMDGGFYNNLPVNMLVEAGWKNIIVVKLRQPPDDLEVPKDVQVIQLVPSEDLGRTLDFDNQRILDNIRLGYLDGMKALAVL</sequence>
<evidence type="ECO:0000256" key="3">
    <source>
        <dbReference type="ARBA" id="ARBA00023098"/>
    </source>
</evidence>
<reference evidence="6" key="1">
    <citation type="submission" date="2021-03" db="EMBL/GenBank/DDBJ databases">
        <title>Alkalibacter marinus sp. nov., isolated from tidal flat sediment.</title>
        <authorList>
            <person name="Namirimu T."/>
            <person name="Yang J.-A."/>
            <person name="Yang S.-H."/>
            <person name="Kim Y.-J."/>
            <person name="Kwon K.K."/>
        </authorList>
    </citation>
    <scope>NUCLEOTIDE SEQUENCE</scope>
    <source>
        <strain evidence="6">ES005</strain>
    </source>
</reference>
<protein>
    <submittedName>
        <fullName evidence="6">Patatin-like phospholipase family protein</fullName>
    </submittedName>
</protein>
<dbReference type="InterPro" id="IPR016035">
    <property type="entry name" value="Acyl_Trfase/lysoPLipase"/>
</dbReference>
<dbReference type="InterPro" id="IPR002641">
    <property type="entry name" value="PNPLA_dom"/>
</dbReference>
<evidence type="ECO:0000256" key="2">
    <source>
        <dbReference type="ARBA" id="ARBA00022963"/>
    </source>
</evidence>
<gene>
    <name evidence="6" type="ORF">J0B03_10150</name>
</gene>
<proteinExistence type="predicted"/>
<dbReference type="AlphaFoldDB" id="A0A974XGE0"/>
<name>A0A974XGE0_9FIRM</name>
<keyword evidence="1 4" id="KW-0378">Hydrolase</keyword>
<dbReference type="PROSITE" id="PS51635">
    <property type="entry name" value="PNPLA"/>
    <property type="match status" value="1"/>
</dbReference>
<feature type="short sequence motif" description="DGA/G" evidence="4">
    <location>
        <begin position="178"/>
        <end position="180"/>
    </location>
</feature>
<keyword evidence="7" id="KW-1185">Reference proteome</keyword>
<evidence type="ECO:0000313" key="6">
    <source>
        <dbReference type="EMBL" id="QSX08150.1"/>
    </source>
</evidence>
<dbReference type="KEGG" id="alka:J0B03_10150"/>
<keyword evidence="2 4" id="KW-0442">Lipid degradation</keyword>
<dbReference type="CDD" id="cd07209">
    <property type="entry name" value="Pat_hypo_Ecoli_Z1214_like"/>
    <property type="match status" value="1"/>
</dbReference>
<dbReference type="Proteomes" id="UP000663499">
    <property type="component" value="Chromosome"/>
</dbReference>
<dbReference type="GO" id="GO:0016042">
    <property type="term" value="P:lipid catabolic process"/>
    <property type="evidence" value="ECO:0007669"/>
    <property type="project" value="UniProtKB-UniRule"/>
</dbReference>
<dbReference type="RefSeq" id="WP_207299492.1">
    <property type="nucleotide sequence ID" value="NZ_CP071444.1"/>
</dbReference>
<evidence type="ECO:0000256" key="1">
    <source>
        <dbReference type="ARBA" id="ARBA00022801"/>
    </source>
</evidence>
<feature type="active site" description="Proton acceptor" evidence="4">
    <location>
        <position position="178"/>
    </location>
</feature>
<dbReference type="SUPFAM" id="SSF52151">
    <property type="entry name" value="FabD/lysophospholipase-like"/>
    <property type="match status" value="1"/>
</dbReference>
<dbReference type="GO" id="GO:0016787">
    <property type="term" value="F:hydrolase activity"/>
    <property type="evidence" value="ECO:0007669"/>
    <property type="project" value="UniProtKB-UniRule"/>
</dbReference>
<dbReference type="PANTHER" id="PTHR14226">
    <property type="entry name" value="NEUROPATHY TARGET ESTERASE/SWISS CHEESE D.MELANOGASTER"/>
    <property type="match status" value="1"/>
</dbReference>
<dbReference type="Pfam" id="PF01734">
    <property type="entry name" value="Patatin"/>
    <property type="match status" value="1"/>
</dbReference>
<accession>A0A974XGE0</accession>
<feature type="short sequence motif" description="GXSXG" evidence="4">
    <location>
        <begin position="35"/>
        <end position="39"/>
    </location>
</feature>
<evidence type="ECO:0000259" key="5">
    <source>
        <dbReference type="PROSITE" id="PS51635"/>
    </source>
</evidence>
<evidence type="ECO:0000313" key="7">
    <source>
        <dbReference type="Proteomes" id="UP000663499"/>
    </source>
</evidence>
<evidence type="ECO:0000256" key="4">
    <source>
        <dbReference type="PROSITE-ProRule" id="PRU01161"/>
    </source>
</evidence>
<keyword evidence="3 4" id="KW-0443">Lipid metabolism</keyword>
<dbReference type="EMBL" id="CP071444">
    <property type="protein sequence ID" value="QSX08150.1"/>
    <property type="molecule type" value="Genomic_DNA"/>
</dbReference>
<organism evidence="6 7">
    <name type="scientific">Alkalibacter rhizosphaerae</name>
    <dbReference type="NCBI Taxonomy" id="2815577"/>
    <lineage>
        <taxon>Bacteria</taxon>
        <taxon>Bacillati</taxon>
        <taxon>Bacillota</taxon>
        <taxon>Clostridia</taxon>
        <taxon>Eubacteriales</taxon>
        <taxon>Eubacteriaceae</taxon>
        <taxon>Alkalibacter</taxon>
    </lineage>
</organism>
<dbReference type="PANTHER" id="PTHR14226:SF57">
    <property type="entry name" value="BLR7027 PROTEIN"/>
    <property type="match status" value="1"/>
</dbReference>
<dbReference type="Gene3D" id="3.40.1090.10">
    <property type="entry name" value="Cytosolic phospholipase A2 catalytic domain"/>
    <property type="match status" value="1"/>
</dbReference>
<feature type="short sequence motif" description="GXGXXG" evidence="4">
    <location>
        <begin position="8"/>
        <end position="13"/>
    </location>
</feature>
<dbReference type="InterPro" id="IPR050301">
    <property type="entry name" value="NTE"/>
</dbReference>
<feature type="domain" description="PNPLA" evidence="5">
    <location>
        <begin position="4"/>
        <end position="191"/>
    </location>
</feature>